<comment type="caution">
    <text evidence="3">The sequence shown here is derived from an EMBL/GenBank/DDBJ whole genome shotgun (WGS) entry which is preliminary data.</text>
</comment>
<dbReference type="SUPFAM" id="SSF50129">
    <property type="entry name" value="GroES-like"/>
    <property type="match status" value="1"/>
</dbReference>
<dbReference type="PANTHER" id="PTHR43205">
    <property type="entry name" value="PROSTAGLANDIN REDUCTASE"/>
    <property type="match status" value="1"/>
</dbReference>
<gene>
    <name evidence="3" type="ORF">CLV43_101764</name>
</gene>
<dbReference type="AlphaFoldDB" id="A0A2T0TLT1"/>
<dbReference type="InterPro" id="IPR020843">
    <property type="entry name" value="ER"/>
</dbReference>
<dbReference type="RefSeq" id="WP_106185505.1">
    <property type="nucleotide sequence ID" value="NZ_PVTF01000001.1"/>
</dbReference>
<dbReference type="OrthoDB" id="9805663at2"/>
<dbReference type="SUPFAM" id="SSF51735">
    <property type="entry name" value="NAD(P)-binding Rossmann-fold domains"/>
    <property type="match status" value="1"/>
</dbReference>
<reference evidence="3 4" key="1">
    <citation type="submission" date="2018-03" db="EMBL/GenBank/DDBJ databases">
        <title>Genomic Encyclopedia of Archaeal and Bacterial Type Strains, Phase II (KMG-II): from individual species to whole genera.</title>
        <authorList>
            <person name="Goeker M."/>
        </authorList>
    </citation>
    <scope>NUCLEOTIDE SEQUENCE [LARGE SCALE GENOMIC DNA]</scope>
    <source>
        <strain evidence="3 4">DSM 44720</strain>
    </source>
</reference>
<dbReference type="InterPro" id="IPR045010">
    <property type="entry name" value="MDR_fam"/>
</dbReference>
<dbReference type="Gene3D" id="3.40.50.720">
    <property type="entry name" value="NAD(P)-binding Rossmann-like Domain"/>
    <property type="match status" value="1"/>
</dbReference>
<keyword evidence="1" id="KW-0560">Oxidoreductase</keyword>
<organism evidence="3 4">
    <name type="scientific">Umezawaea tangerina</name>
    <dbReference type="NCBI Taxonomy" id="84725"/>
    <lineage>
        <taxon>Bacteria</taxon>
        <taxon>Bacillati</taxon>
        <taxon>Actinomycetota</taxon>
        <taxon>Actinomycetes</taxon>
        <taxon>Pseudonocardiales</taxon>
        <taxon>Pseudonocardiaceae</taxon>
        <taxon>Umezawaea</taxon>
    </lineage>
</organism>
<keyword evidence="4" id="KW-1185">Reference proteome</keyword>
<evidence type="ECO:0000259" key="2">
    <source>
        <dbReference type="SMART" id="SM00829"/>
    </source>
</evidence>
<dbReference type="CDD" id="cd05288">
    <property type="entry name" value="PGDH"/>
    <property type="match status" value="1"/>
</dbReference>
<dbReference type="InterPro" id="IPR036291">
    <property type="entry name" value="NAD(P)-bd_dom_sf"/>
</dbReference>
<dbReference type="Gene3D" id="3.90.180.10">
    <property type="entry name" value="Medium-chain alcohol dehydrogenases, catalytic domain"/>
    <property type="match status" value="1"/>
</dbReference>
<dbReference type="InterPro" id="IPR041694">
    <property type="entry name" value="ADH_N_2"/>
</dbReference>
<dbReference type="SMART" id="SM00829">
    <property type="entry name" value="PKS_ER"/>
    <property type="match status" value="1"/>
</dbReference>
<feature type="domain" description="Enoyl reductase (ER)" evidence="2">
    <location>
        <begin position="18"/>
        <end position="336"/>
    </location>
</feature>
<dbReference type="InterPro" id="IPR013149">
    <property type="entry name" value="ADH-like_C"/>
</dbReference>
<dbReference type="EMBL" id="PVTF01000001">
    <property type="protein sequence ID" value="PRY46488.1"/>
    <property type="molecule type" value="Genomic_DNA"/>
</dbReference>
<dbReference type="Proteomes" id="UP000239494">
    <property type="component" value="Unassembled WGS sequence"/>
</dbReference>
<proteinExistence type="predicted"/>
<name>A0A2T0TLT1_9PSEU</name>
<dbReference type="Pfam" id="PF00107">
    <property type="entry name" value="ADH_zinc_N"/>
    <property type="match status" value="1"/>
</dbReference>
<sequence>MSVPSTALEIRLASRPQGWPTELNFEVAEVAVPEPGDGEILVRNLLMSVDPYMRGRMNDAKSYVPPFQVGEPLDGGAIGEVIASNSPEFTVGDHVLHRLGWREYAVVGADHAVAVDPSAAPLGAYLGVLGMPGLTAYAGLLRVGEFKEGDVVFVSGAAGAVGAIVGQVAKLRGASKVIGSAGSAEKVRHLVEDLGFDAAFNYKDAGPVVKHLAELAPEGIDLYFDNVGGEHLEAAITLLRVFGRVVLCGAISQYNDTGARTGPDNLVQAVGKRLTLRGMLANDHADLREQFVKEVGGWIADGRLKYDETVVEGGVAKAPSAFLGMLRGENTGKMLVKLA</sequence>
<dbReference type="InterPro" id="IPR011032">
    <property type="entry name" value="GroES-like_sf"/>
</dbReference>
<protein>
    <recommendedName>
        <fullName evidence="2">Enoyl reductase (ER) domain-containing protein</fullName>
    </recommendedName>
</protein>
<evidence type="ECO:0000313" key="3">
    <source>
        <dbReference type="EMBL" id="PRY46488.1"/>
    </source>
</evidence>
<evidence type="ECO:0000313" key="4">
    <source>
        <dbReference type="Proteomes" id="UP000239494"/>
    </source>
</evidence>
<dbReference type="Pfam" id="PF16884">
    <property type="entry name" value="ADH_N_2"/>
    <property type="match status" value="1"/>
</dbReference>
<dbReference type="PANTHER" id="PTHR43205:SF7">
    <property type="entry name" value="PROSTAGLANDIN REDUCTASE 1"/>
    <property type="match status" value="1"/>
</dbReference>
<accession>A0A2T0TLT1</accession>
<dbReference type="FunFam" id="3.40.50.720:FF:000121">
    <property type="entry name" value="Prostaglandin reductase 2"/>
    <property type="match status" value="1"/>
</dbReference>
<dbReference type="GO" id="GO:0016628">
    <property type="term" value="F:oxidoreductase activity, acting on the CH-CH group of donors, NAD or NADP as acceptor"/>
    <property type="evidence" value="ECO:0007669"/>
    <property type="project" value="InterPro"/>
</dbReference>
<evidence type="ECO:0000256" key="1">
    <source>
        <dbReference type="ARBA" id="ARBA00023002"/>
    </source>
</evidence>